<comment type="caution">
    <text evidence="2">The sequence shown here is derived from an EMBL/GenBank/DDBJ whole genome shotgun (WGS) entry which is preliminary data.</text>
</comment>
<feature type="region of interest" description="Disordered" evidence="1">
    <location>
        <begin position="45"/>
        <end position="79"/>
    </location>
</feature>
<gene>
    <name evidence="2" type="ORF">PXEA_LOCUS30772</name>
</gene>
<reference evidence="2" key="1">
    <citation type="submission" date="2018-11" db="EMBL/GenBank/DDBJ databases">
        <authorList>
            <consortium name="Pathogen Informatics"/>
        </authorList>
    </citation>
    <scope>NUCLEOTIDE SEQUENCE</scope>
</reference>
<dbReference type="AlphaFoldDB" id="A0A3S5BS78"/>
<organism evidence="2 3">
    <name type="scientific">Protopolystoma xenopodis</name>
    <dbReference type="NCBI Taxonomy" id="117903"/>
    <lineage>
        <taxon>Eukaryota</taxon>
        <taxon>Metazoa</taxon>
        <taxon>Spiralia</taxon>
        <taxon>Lophotrochozoa</taxon>
        <taxon>Platyhelminthes</taxon>
        <taxon>Monogenea</taxon>
        <taxon>Polyopisthocotylea</taxon>
        <taxon>Polystomatidea</taxon>
        <taxon>Polystomatidae</taxon>
        <taxon>Protopolystoma</taxon>
    </lineage>
</organism>
<evidence type="ECO:0000256" key="1">
    <source>
        <dbReference type="SAM" id="MobiDB-lite"/>
    </source>
</evidence>
<evidence type="ECO:0000313" key="3">
    <source>
        <dbReference type="Proteomes" id="UP000784294"/>
    </source>
</evidence>
<accession>A0A3S5BS78</accession>
<proteinExistence type="predicted"/>
<keyword evidence="3" id="KW-1185">Reference proteome</keyword>
<evidence type="ECO:0000313" key="2">
    <source>
        <dbReference type="EMBL" id="VEL37332.1"/>
    </source>
</evidence>
<sequence length="107" mass="11564">MLYSTANISRYTSTALLGELSEQMETKLYIPSTSTAPVTAVFTSTFSAPPHYPTNKVSKGTDGKTSEESALPTGAKEFPDNSNTGRKKILVSYCIIQAFLSNFATEI</sequence>
<name>A0A3S5BS78_9PLAT</name>
<dbReference type="Proteomes" id="UP000784294">
    <property type="component" value="Unassembled WGS sequence"/>
</dbReference>
<dbReference type="EMBL" id="CAAALY010254652">
    <property type="protein sequence ID" value="VEL37332.1"/>
    <property type="molecule type" value="Genomic_DNA"/>
</dbReference>
<protein>
    <submittedName>
        <fullName evidence="2">Uncharacterized protein</fullName>
    </submittedName>
</protein>